<organism evidence="1 2">
    <name type="scientific">Ajellomyces capsulatus</name>
    <name type="common">Darling's disease fungus</name>
    <name type="synonym">Histoplasma capsulatum</name>
    <dbReference type="NCBI Taxonomy" id="5037"/>
    <lineage>
        <taxon>Eukaryota</taxon>
        <taxon>Fungi</taxon>
        <taxon>Dikarya</taxon>
        <taxon>Ascomycota</taxon>
        <taxon>Pezizomycotina</taxon>
        <taxon>Eurotiomycetes</taxon>
        <taxon>Eurotiomycetidae</taxon>
        <taxon>Onygenales</taxon>
        <taxon>Ajellomycetaceae</taxon>
        <taxon>Histoplasma</taxon>
    </lineage>
</organism>
<evidence type="ECO:0000313" key="1">
    <source>
        <dbReference type="EMBL" id="QSS61819.1"/>
    </source>
</evidence>
<sequence length="99" mass="11746">MGSSFVVRKHRIPRENCNANFREDGQANEESLTHNLSAGKVLRMQNVTSEAAWRYFFSRWRSIRYRPYQYYIDTSLKIEERKIKIVQPTGPPSVENHEK</sequence>
<protein>
    <submittedName>
        <fullName evidence="1">Uncharacterized protein</fullName>
    </submittedName>
</protein>
<evidence type="ECO:0000313" key="2">
    <source>
        <dbReference type="Proteomes" id="UP000663671"/>
    </source>
</evidence>
<dbReference type="Proteomes" id="UP000663671">
    <property type="component" value="Chromosome 5"/>
</dbReference>
<gene>
    <name evidence="1" type="ORF">I7I51_03996</name>
</gene>
<reference evidence="1" key="1">
    <citation type="submission" date="2021-01" db="EMBL/GenBank/DDBJ databases">
        <title>Chromosome-level genome assembly of a human fungal pathogen reveals clustering of transcriptionally co-regulated genes.</title>
        <authorList>
            <person name="Voorhies M."/>
            <person name="Cohen S."/>
            <person name="Shea T.P."/>
            <person name="Petrus S."/>
            <person name="Munoz J.F."/>
            <person name="Poplawski S."/>
            <person name="Goldman W.E."/>
            <person name="Michael T."/>
            <person name="Cuomo C.A."/>
            <person name="Sil A."/>
            <person name="Beyhan S."/>
        </authorList>
    </citation>
    <scope>NUCLEOTIDE SEQUENCE</scope>
    <source>
        <strain evidence="1">WU24</strain>
    </source>
</reference>
<proteinExistence type="predicted"/>
<dbReference type="EMBL" id="CP069111">
    <property type="protein sequence ID" value="QSS61819.1"/>
    <property type="molecule type" value="Genomic_DNA"/>
</dbReference>
<dbReference type="VEuPathDB" id="FungiDB:I7I51_03996"/>
<accession>A0A8A1M726</accession>
<dbReference type="AlphaFoldDB" id="A0A8A1M726"/>
<name>A0A8A1M726_AJECA</name>